<name>A0A1M5IFG8_9BACT</name>
<dbReference type="AlphaFoldDB" id="A0A1M5IFG8"/>
<reference evidence="2 3" key="1">
    <citation type="submission" date="2016-11" db="EMBL/GenBank/DDBJ databases">
        <authorList>
            <person name="Jaros S."/>
            <person name="Januszkiewicz K."/>
            <person name="Wedrychowicz H."/>
        </authorList>
    </citation>
    <scope>NUCLEOTIDE SEQUENCE [LARGE SCALE GENOMIC DNA]</scope>
    <source>
        <strain evidence="2 3">DSM 26897</strain>
    </source>
</reference>
<proteinExistence type="predicted"/>
<protein>
    <recommendedName>
        <fullName evidence="4">Secreted protein</fullName>
    </recommendedName>
</protein>
<gene>
    <name evidence="2" type="ORF">SAMN05444008_12352</name>
</gene>
<sequence length="86" mass="10122">MARRFRCFSICMCAFTLKAASQLYLPPARDSLPVAKTVVLLPQNFYTQHMPFSCKKEYQLQKITRLNLFIRLGNKEYVDRMEGKKQ</sequence>
<organism evidence="2 3">
    <name type="scientific">Cnuella takakiae</name>
    <dbReference type="NCBI Taxonomy" id="1302690"/>
    <lineage>
        <taxon>Bacteria</taxon>
        <taxon>Pseudomonadati</taxon>
        <taxon>Bacteroidota</taxon>
        <taxon>Chitinophagia</taxon>
        <taxon>Chitinophagales</taxon>
        <taxon>Chitinophagaceae</taxon>
        <taxon>Cnuella</taxon>
    </lineage>
</organism>
<keyword evidence="1" id="KW-0732">Signal</keyword>
<dbReference type="Proteomes" id="UP000184368">
    <property type="component" value="Unassembled WGS sequence"/>
</dbReference>
<feature type="chain" id="PRO_5012951509" description="Secreted protein" evidence="1">
    <location>
        <begin position="20"/>
        <end position="86"/>
    </location>
</feature>
<feature type="signal peptide" evidence="1">
    <location>
        <begin position="1"/>
        <end position="19"/>
    </location>
</feature>
<keyword evidence="3" id="KW-1185">Reference proteome</keyword>
<evidence type="ECO:0000313" key="2">
    <source>
        <dbReference type="EMBL" id="SHG26650.1"/>
    </source>
</evidence>
<evidence type="ECO:0000256" key="1">
    <source>
        <dbReference type="SAM" id="SignalP"/>
    </source>
</evidence>
<dbReference type="EMBL" id="FQUO01000023">
    <property type="protein sequence ID" value="SHG26650.1"/>
    <property type="molecule type" value="Genomic_DNA"/>
</dbReference>
<accession>A0A1M5IFG8</accession>
<evidence type="ECO:0000313" key="3">
    <source>
        <dbReference type="Proteomes" id="UP000184368"/>
    </source>
</evidence>
<evidence type="ECO:0008006" key="4">
    <source>
        <dbReference type="Google" id="ProtNLM"/>
    </source>
</evidence>